<comment type="similarity">
    <text evidence="8">Belongs to the peptidase S1 family. CLIP subfamily.</text>
</comment>
<evidence type="ECO:0000259" key="11">
    <source>
        <dbReference type="PROSITE" id="PS50240"/>
    </source>
</evidence>
<dbReference type="PRINTS" id="PR00722">
    <property type="entry name" value="CHYMOTRYPSIN"/>
</dbReference>
<dbReference type="FunFam" id="2.40.10.10:FF:000028">
    <property type="entry name" value="Serine protease easter"/>
    <property type="match status" value="1"/>
</dbReference>
<keyword evidence="2 10" id="KW-0732">Signal</keyword>
<keyword evidence="6" id="KW-1015">Disulfide bond</keyword>
<dbReference type="AlphaFoldDB" id="A0A091DIZ2"/>
<dbReference type="EMBL" id="KN122218">
    <property type="protein sequence ID" value="KFO32104.1"/>
    <property type="molecule type" value="Genomic_DNA"/>
</dbReference>
<evidence type="ECO:0000256" key="8">
    <source>
        <dbReference type="ARBA" id="ARBA00024195"/>
    </source>
</evidence>
<keyword evidence="1 9" id="KW-0645">Protease</keyword>
<feature type="signal peptide" evidence="10">
    <location>
        <begin position="1"/>
        <end position="18"/>
    </location>
</feature>
<dbReference type="STRING" id="885580.ENSFDAP00000016231"/>
<dbReference type="InterPro" id="IPR018114">
    <property type="entry name" value="TRYPSIN_HIS"/>
</dbReference>
<accession>A0A091DIZ2</accession>
<proteinExistence type="inferred from homology"/>
<dbReference type="InterPro" id="IPR033116">
    <property type="entry name" value="TRYPSIN_SER"/>
</dbReference>
<keyword evidence="7" id="KW-0325">Glycoprotein</keyword>
<keyword evidence="13" id="KW-1185">Reference proteome</keyword>
<feature type="chain" id="PRO_5001873422" evidence="10">
    <location>
        <begin position="19"/>
        <end position="247"/>
    </location>
</feature>
<evidence type="ECO:0000256" key="5">
    <source>
        <dbReference type="ARBA" id="ARBA00023145"/>
    </source>
</evidence>
<evidence type="ECO:0000256" key="10">
    <source>
        <dbReference type="SAM" id="SignalP"/>
    </source>
</evidence>
<evidence type="ECO:0000256" key="2">
    <source>
        <dbReference type="ARBA" id="ARBA00022729"/>
    </source>
</evidence>
<dbReference type="Proteomes" id="UP000028990">
    <property type="component" value="Unassembled WGS sequence"/>
</dbReference>
<dbReference type="SUPFAM" id="SSF50494">
    <property type="entry name" value="Trypsin-like serine proteases"/>
    <property type="match status" value="1"/>
</dbReference>
<evidence type="ECO:0000256" key="9">
    <source>
        <dbReference type="RuleBase" id="RU363034"/>
    </source>
</evidence>
<dbReference type="PANTHER" id="PTHR24271">
    <property type="entry name" value="KALLIKREIN-RELATED"/>
    <property type="match status" value="1"/>
</dbReference>
<dbReference type="SMART" id="SM00020">
    <property type="entry name" value="Tryp_SPc"/>
    <property type="match status" value="1"/>
</dbReference>
<gene>
    <name evidence="12" type="ORF">H920_06511</name>
</gene>
<dbReference type="Gene3D" id="2.40.10.10">
    <property type="entry name" value="Trypsin-like serine proteases"/>
    <property type="match status" value="2"/>
</dbReference>
<evidence type="ECO:0000256" key="4">
    <source>
        <dbReference type="ARBA" id="ARBA00022825"/>
    </source>
</evidence>
<dbReference type="OrthoDB" id="5565075at2759"/>
<evidence type="ECO:0000256" key="1">
    <source>
        <dbReference type="ARBA" id="ARBA00022670"/>
    </source>
</evidence>
<evidence type="ECO:0000256" key="6">
    <source>
        <dbReference type="ARBA" id="ARBA00023157"/>
    </source>
</evidence>
<keyword evidence="4 9" id="KW-0720">Serine protease</keyword>
<dbReference type="PROSITE" id="PS00134">
    <property type="entry name" value="TRYPSIN_HIS"/>
    <property type="match status" value="1"/>
</dbReference>
<dbReference type="PROSITE" id="PS00135">
    <property type="entry name" value="TRYPSIN_SER"/>
    <property type="match status" value="1"/>
</dbReference>
<dbReference type="PANTHER" id="PTHR24271:SF81">
    <property type="entry name" value="GRANZYME B"/>
    <property type="match status" value="1"/>
</dbReference>
<evidence type="ECO:0000256" key="3">
    <source>
        <dbReference type="ARBA" id="ARBA00022801"/>
    </source>
</evidence>
<dbReference type="CDD" id="cd00190">
    <property type="entry name" value="Tryp_SPc"/>
    <property type="match status" value="1"/>
</dbReference>
<dbReference type="GO" id="GO:0004252">
    <property type="term" value="F:serine-type endopeptidase activity"/>
    <property type="evidence" value="ECO:0007669"/>
    <property type="project" value="InterPro"/>
</dbReference>
<dbReference type="eggNOG" id="KOG3627">
    <property type="taxonomic scope" value="Eukaryota"/>
</dbReference>
<dbReference type="FunFam" id="2.40.10.10:FF:000014">
    <property type="entry name" value="Complement factor D"/>
    <property type="match status" value="1"/>
</dbReference>
<evidence type="ECO:0000313" key="12">
    <source>
        <dbReference type="EMBL" id="KFO32104.1"/>
    </source>
</evidence>
<keyword evidence="3 9" id="KW-0378">Hydrolase</keyword>
<dbReference type="GO" id="GO:0006508">
    <property type="term" value="P:proteolysis"/>
    <property type="evidence" value="ECO:0007669"/>
    <property type="project" value="UniProtKB-KW"/>
</dbReference>
<organism evidence="12 13">
    <name type="scientific">Fukomys damarensis</name>
    <name type="common">Damaraland mole rat</name>
    <name type="synonym">Cryptomys damarensis</name>
    <dbReference type="NCBI Taxonomy" id="885580"/>
    <lineage>
        <taxon>Eukaryota</taxon>
        <taxon>Metazoa</taxon>
        <taxon>Chordata</taxon>
        <taxon>Craniata</taxon>
        <taxon>Vertebrata</taxon>
        <taxon>Euteleostomi</taxon>
        <taxon>Mammalia</taxon>
        <taxon>Eutheria</taxon>
        <taxon>Euarchontoglires</taxon>
        <taxon>Glires</taxon>
        <taxon>Rodentia</taxon>
        <taxon>Hystricomorpha</taxon>
        <taxon>Bathyergidae</taxon>
        <taxon>Fukomys</taxon>
    </lineage>
</organism>
<dbReference type="GO" id="GO:0005737">
    <property type="term" value="C:cytoplasm"/>
    <property type="evidence" value="ECO:0007669"/>
    <property type="project" value="TreeGrafter"/>
</dbReference>
<sequence>MQLLLLMLAFLLSPMAKAGKIIGGHEAKPHSHPYMAYLQIWHKNSPIKCGGFLIQEKFVLTAAHCSGSTINVTLGAHNIKEPEKTQQVITVRKAIQHPEYNSRIFSNDIMLLQLEKKAKLNRDVQLLRLPKANSRVKPGDLCQVAGWGQLAREGEYPSTLQEVEVMVQKDEECETRYKAHYSSATQMCVGDPTIKNASFRGDSGGPLVCNHVAQGIVSYGKSDGTPPRVFTKVSRYLRWIKKRMKQH</sequence>
<reference evidence="12 13" key="1">
    <citation type="submission" date="2013-11" db="EMBL/GenBank/DDBJ databases">
        <title>The Damaraland mole rat (Fukomys damarensis) genome and evolution of African mole rats.</title>
        <authorList>
            <person name="Gladyshev V.N."/>
            <person name="Fang X."/>
        </authorList>
    </citation>
    <scope>NUCLEOTIDE SEQUENCE [LARGE SCALE GENOMIC DNA]</scope>
    <source>
        <tissue evidence="12">Liver</tissue>
    </source>
</reference>
<keyword evidence="5" id="KW-0865">Zymogen</keyword>
<dbReference type="InterPro" id="IPR043504">
    <property type="entry name" value="Peptidase_S1_PA_chymotrypsin"/>
</dbReference>
<dbReference type="InterPro" id="IPR001254">
    <property type="entry name" value="Trypsin_dom"/>
</dbReference>
<dbReference type="Pfam" id="PF00089">
    <property type="entry name" value="Trypsin"/>
    <property type="match status" value="1"/>
</dbReference>
<feature type="domain" description="Peptidase S1" evidence="11">
    <location>
        <begin position="21"/>
        <end position="245"/>
    </location>
</feature>
<evidence type="ECO:0000313" key="13">
    <source>
        <dbReference type="Proteomes" id="UP000028990"/>
    </source>
</evidence>
<name>A0A091DIZ2_FUKDA</name>
<protein>
    <submittedName>
        <fullName evidence="12">Granzyme B</fullName>
    </submittedName>
</protein>
<evidence type="ECO:0000256" key="7">
    <source>
        <dbReference type="ARBA" id="ARBA00023180"/>
    </source>
</evidence>
<dbReference type="OMA" id="PAYNPEK"/>
<dbReference type="PROSITE" id="PS50240">
    <property type="entry name" value="TRYPSIN_DOM"/>
    <property type="match status" value="1"/>
</dbReference>
<dbReference type="InterPro" id="IPR001314">
    <property type="entry name" value="Peptidase_S1A"/>
</dbReference>
<dbReference type="InterPro" id="IPR009003">
    <property type="entry name" value="Peptidase_S1_PA"/>
</dbReference>